<feature type="domain" description="FUZ/MON1/HPS1 second Longin" evidence="3">
    <location>
        <begin position="191"/>
        <end position="243"/>
    </location>
</feature>
<evidence type="ECO:0000259" key="4">
    <source>
        <dbReference type="Pfam" id="PF19038"/>
    </source>
</evidence>
<evidence type="ECO:0000313" key="6">
    <source>
        <dbReference type="RefSeq" id="XP_006817745.1"/>
    </source>
</evidence>
<feature type="compositionally biased region" description="Low complexity" evidence="1">
    <location>
        <begin position="312"/>
        <end position="325"/>
    </location>
</feature>
<sequence>MPDIVYLTADKQFTRHINTIAVERGLVQEEDISDDEVDLNAVTQFVSPIVASQGMLSNELNNPYSSISCEDGFIFVLKELGEHLYIAINGDGEEEEEFLFRKLQILHRLIELLYGPVAEKLRGDSHTERCKSWSQMTSLINTWVRLYKEEQAYLLEAVERLHVNQSLSELCINLLENSLTKMKSTGERNPAHALLTVKSKLLALYSSKNASELQSSDLLLIMLVVQDMYPSTQTINELLATQPRKEKQKPATEGASVQPDEYVLPSEDLEGDADVMEPESEVIDPETEANDEESEASAMFRSSLSTPPPRGRSPSSSPTQHTSTPEISVIHAKTSIEVDAELHHGSMLSPITSQGESLSAPLGVSPSPYIQRLKLALSEATTRGQQTTSEDELSFLERSTMSYQDESFGNFHVLDSSMVSVTDKSLPSQRLPVFLKSIPSSHKPHELHVIQVLPDTVLVILTENKSSMSGFITRSLSILEAIVKITNKRGSSNVNARHVIEILDDNIKKVCDVIKKFKGTSIENTNFVLIKKWLNVKGHGLVDYLESNMSLPMSPRLENSISELIKYLKYIFRLRFLSPRQRSCAALRKYNLIMTDIEYTIKGKLCHYKDYLSVKGQRNVTMTAYMEDFPGLVHFIYVDRTVDVLTAPSLNSSCDTSKDDSDPTQLLKSKIWQMVRDSHRYLQKGFISMTKRDGDYHYSYFIWFEDNSGNPLPIQQAPRLASFEFGPGIIASHFYSKLTRQCFPNAPIKSVHCYELMCMHVGVVPVQFAINHCQNLASVLWETSGEPNSPISLL</sequence>
<evidence type="ECO:0000259" key="2">
    <source>
        <dbReference type="Pfam" id="PF19036"/>
    </source>
</evidence>
<reference evidence="6" key="1">
    <citation type="submission" date="2025-08" db="UniProtKB">
        <authorList>
            <consortium name="RefSeq"/>
        </authorList>
    </citation>
    <scope>IDENTIFICATION</scope>
    <source>
        <tissue evidence="6">Testes</tissue>
    </source>
</reference>
<feature type="domain" description="FUZ/MON1/HPS1 third Longin" evidence="4">
    <location>
        <begin position="631"/>
        <end position="782"/>
    </location>
</feature>
<protein>
    <submittedName>
        <fullName evidence="6">Hermansky-Pudlak syndrome 1 protein-like</fullName>
    </submittedName>
</protein>
<feature type="compositionally biased region" description="Acidic residues" evidence="1">
    <location>
        <begin position="267"/>
        <end position="295"/>
    </location>
</feature>
<keyword evidence="5" id="KW-1185">Reference proteome</keyword>
<feature type="domain" description="FUZ/MON1/HPS1 first Longin" evidence="2">
    <location>
        <begin position="38"/>
        <end position="142"/>
    </location>
</feature>
<dbReference type="PANTHER" id="PTHR12761:SF1">
    <property type="entry name" value="BLOC-3 COMPLEX MEMBER HPS1"/>
    <property type="match status" value="1"/>
</dbReference>
<dbReference type="InterPro" id="IPR043972">
    <property type="entry name" value="FUZ/MON1/HPS1_longin_1"/>
</dbReference>
<dbReference type="Pfam" id="PF19036">
    <property type="entry name" value="Fuz_longin_1"/>
    <property type="match status" value="1"/>
</dbReference>
<proteinExistence type="predicted"/>
<dbReference type="InterPro" id="IPR043971">
    <property type="entry name" value="FUZ/MON1/HPS1_longin_2"/>
</dbReference>
<dbReference type="Pfam" id="PF19038">
    <property type="entry name" value="Fuz_longin_3"/>
    <property type="match status" value="1"/>
</dbReference>
<gene>
    <name evidence="6" type="primary">LOC102804174</name>
</gene>
<evidence type="ECO:0000313" key="5">
    <source>
        <dbReference type="Proteomes" id="UP000694865"/>
    </source>
</evidence>
<evidence type="ECO:0000259" key="3">
    <source>
        <dbReference type="Pfam" id="PF19037"/>
    </source>
</evidence>
<feature type="region of interest" description="Disordered" evidence="1">
    <location>
        <begin position="240"/>
        <end position="326"/>
    </location>
</feature>
<dbReference type="InterPro" id="IPR043970">
    <property type="entry name" value="FUZ/MON1/HPS1_longin_3"/>
</dbReference>
<dbReference type="GeneID" id="102804174"/>
<name>A0ABM0MCK4_SACKO</name>
<organism evidence="5 6">
    <name type="scientific">Saccoglossus kowalevskii</name>
    <name type="common">Acorn worm</name>
    <dbReference type="NCBI Taxonomy" id="10224"/>
    <lineage>
        <taxon>Eukaryota</taxon>
        <taxon>Metazoa</taxon>
        <taxon>Hemichordata</taxon>
        <taxon>Enteropneusta</taxon>
        <taxon>Harrimaniidae</taxon>
        <taxon>Saccoglossus</taxon>
    </lineage>
</organism>
<evidence type="ECO:0000256" key="1">
    <source>
        <dbReference type="SAM" id="MobiDB-lite"/>
    </source>
</evidence>
<dbReference type="Proteomes" id="UP000694865">
    <property type="component" value="Unplaced"/>
</dbReference>
<accession>A0ABM0MCK4</accession>
<dbReference type="InterPro" id="IPR026053">
    <property type="entry name" value="HPS1"/>
</dbReference>
<dbReference type="RefSeq" id="XP_006817745.1">
    <property type="nucleotide sequence ID" value="XM_006817682.1"/>
</dbReference>
<dbReference type="PANTHER" id="PTHR12761">
    <property type="entry name" value="HERMANSKY-PUDLAK SYNDROME PROTEIN 1"/>
    <property type="match status" value="1"/>
</dbReference>
<dbReference type="Pfam" id="PF19037">
    <property type="entry name" value="Fuz_longin_2"/>
    <property type="match status" value="1"/>
</dbReference>